<dbReference type="InterPro" id="IPR026444">
    <property type="entry name" value="Secre_tail"/>
</dbReference>
<evidence type="ECO:0000313" key="6">
    <source>
        <dbReference type="Proteomes" id="UP000199354"/>
    </source>
</evidence>
<feature type="chain" id="PRO_5011591117" evidence="2">
    <location>
        <begin position="19"/>
        <end position="715"/>
    </location>
</feature>
<keyword evidence="6" id="KW-1185">Reference proteome</keyword>
<dbReference type="Proteomes" id="UP000199354">
    <property type="component" value="Unassembled WGS sequence"/>
</dbReference>
<dbReference type="Gene3D" id="3.80.10.10">
    <property type="entry name" value="Ribonuclease Inhibitor"/>
    <property type="match status" value="1"/>
</dbReference>
<dbReference type="AlphaFoldDB" id="A0A1G5D2B1"/>
<dbReference type="Pfam" id="PF24595">
    <property type="entry name" value="DUF7619"/>
    <property type="match status" value="1"/>
</dbReference>
<evidence type="ECO:0000256" key="1">
    <source>
        <dbReference type="ARBA" id="ARBA00022729"/>
    </source>
</evidence>
<name>A0A1G5D2B1_9FLAO</name>
<keyword evidence="1 2" id="KW-0732">Signal</keyword>
<dbReference type="InterPro" id="IPR047589">
    <property type="entry name" value="DUF11_rpt"/>
</dbReference>
<dbReference type="SUPFAM" id="SSF52058">
    <property type="entry name" value="L domain-like"/>
    <property type="match status" value="1"/>
</dbReference>
<dbReference type="NCBIfam" id="TIGR01451">
    <property type="entry name" value="B_ant_repeat"/>
    <property type="match status" value="1"/>
</dbReference>
<protein>
    <submittedName>
        <fullName evidence="5">Conserved repeat domain-containing protein/Por secretion system C-terminal sorting domain-containing protein</fullName>
    </submittedName>
</protein>
<dbReference type="NCBIfam" id="TIGR04183">
    <property type="entry name" value="Por_Secre_tail"/>
    <property type="match status" value="1"/>
</dbReference>
<sequence>MKKLYLFSLLLFGALGQAQIVFPDPNLKAALLSEQLFMDTIDFDGDGEISLYEASQWSYPIDISNAGISDLSGLEYFIYVTEIRAQGNQITSIDTSPFIGLEFLDLRDNMLSAFTFDVQTLSTAFGYLRLDLRGNPINTLNIFCGEGSSTDTDVDLLLTEVPSNISVVGEIDAFGYFGTLATSIDIPFKVGSLFMYDAPNLTHINIRNGFSDHLVIENVPNLQHVCVEHNQDQYPMGVEEGIVIDGEILSQWHTAYFEVNRYCTVAEGSNFNEITGSMRYDSAGDGCDANDTAFAHAKFQITGDQEFIVTSRSDGTYSSLLPPGDYSISPVLGSENNYFTVSPAQVPFTFPVAGNLLSQDFCLMANGAHPDLEVSIVPLGFARPGFDANYKLIYKNKGTVTLDGTVSFSHDNTVEYVGANPAVSSQTAQQLNWSFTGLQPFEQREIVVTMNVNSPTETPAVNDGDILTYAASVTHGQTEETPSDNTATLNQTVTNSFDPNDKTCLEGNAIAPSMVGQYVHYKIRFENTGSANATNIVVKDVIDAEKFEISSLVPMDASHDFVTRISGNNVEFIFENIDLPFDDANNDGYVMFKIRTKPTLGIGDSFSNAASIYFDYNHPIVTEPAVTTVQLLGMQDFAFETAFALYPNPAQDVLNIQSKSDLKTQSVEVYNALGQLVIATTDAVNSVDVSKLKTGNYFVKIKTGQGVAQARFVKS</sequence>
<dbReference type="EMBL" id="FMVF01000003">
    <property type="protein sequence ID" value="SCY08796.1"/>
    <property type="molecule type" value="Genomic_DNA"/>
</dbReference>
<feature type="signal peptide" evidence="2">
    <location>
        <begin position="1"/>
        <end position="18"/>
    </location>
</feature>
<reference evidence="5 6" key="1">
    <citation type="submission" date="2016-10" db="EMBL/GenBank/DDBJ databases">
        <authorList>
            <person name="de Groot N.N."/>
        </authorList>
    </citation>
    <scope>NUCLEOTIDE SEQUENCE [LARGE SCALE GENOMIC DNA]</scope>
    <source>
        <strain evidence="5 6">CGMCC 1.7031</strain>
    </source>
</reference>
<dbReference type="InterPro" id="IPR032675">
    <property type="entry name" value="LRR_dom_sf"/>
</dbReference>
<gene>
    <name evidence="5" type="ORF">SAMN02927903_00719</name>
</gene>
<evidence type="ECO:0000256" key="2">
    <source>
        <dbReference type="SAM" id="SignalP"/>
    </source>
</evidence>
<dbReference type="OrthoDB" id="1110367at2"/>
<feature type="domain" description="DUF7619" evidence="4">
    <location>
        <begin position="498"/>
        <end position="628"/>
    </location>
</feature>
<evidence type="ECO:0000259" key="3">
    <source>
        <dbReference type="Pfam" id="PF18962"/>
    </source>
</evidence>
<evidence type="ECO:0000313" key="5">
    <source>
        <dbReference type="EMBL" id="SCY08796.1"/>
    </source>
</evidence>
<feature type="domain" description="Secretion system C-terminal sorting" evidence="3">
    <location>
        <begin position="645"/>
        <end position="709"/>
    </location>
</feature>
<dbReference type="STRING" id="490189.SAMN02927903_00719"/>
<dbReference type="Pfam" id="PF18962">
    <property type="entry name" value="Por_Secre_tail"/>
    <property type="match status" value="1"/>
</dbReference>
<evidence type="ECO:0000259" key="4">
    <source>
        <dbReference type="Pfam" id="PF24595"/>
    </source>
</evidence>
<proteinExistence type="predicted"/>
<dbReference type="RefSeq" id="WP_139149594.1">
    <property type="nucleotide sequence ID" value="NZ_FMVF01000003.1"/>
</dbReference>
<dbReference type="InterPro" id="IPR055353">
    <property type="entry name" value="DUF7619"/>
</dbReference>
<organism evidence="5 6">
    <name type="scientific">Flavobacterium caeni</name>
    <dbReference type="NCBI Taxonomy" id="490189"/>
    <lineage>
        <taxon>Bacteria</taxon>
        <taxon>Pseudomonadati</taxon>
        <taxon>Bacteroidota</taxon>
        <taxon>Flavobacteriia</taxon>
        <taxon>Flavobacteriales</taxon>
        <taxon>Flavobacteriaceae</taxon>
        <taxon>Flavobacterium</taxon>
    </lineage>
</organism>
<accession>A0A1G5D2B1</accession>